<dbReference type="AlphaFoldDB" id="A0A1G4S3G0"/>
<dbReference type="EMBL" id="FMTM01000004">
    <property type="protein sequence ID" value="SCW63195.1"/>
    <property type="molecule type" value="Genomic_DNA"/>
</dbReference>
<evidence type="ECO:0000313" key="1">
    <source>
        <dbReference type="EMBL" id="SCW63195.1"/>
    </source>
</evidence>
<dbReference type="Proteomes" id="UP000199542">
    <property type="component" value="Unassembled WGS sequence"/>
</dbReference>
<evidence type="ECO:0000313" key="2">
    <source>
        <dbReference type="Proteomes" id="UP000199542"/>
    </source>
</evidence>
<reference evidence="1 2" key="1">
    <citation type="submission" date="2016-10" db="EMBL/GenBank/DDBJ databases">
        <authorList>
            <person name="de Groot N.N."/>
        </authorList>
    </citation>
    <scope>NUCLEOTIDE SEQUENCE [LARGE SCALE GENOMIC DNA]</scope>
    <source>
        <strain evidence="1 2">CGMCC 1.3401</strain>
    </source>
</reference>
<gene>
    <name evidence="1" type="ORF">SAMN02927900_03334</name>
</gene>
<accession>A0A1G4S3G0</accession>
<sequence length="186" mass="20945">MATASIVIAMVAAMRPVAVKANIRREPSWSHKKIAVSFLIRGRSSNWRQQRTEAACRKSIDAFQDACGAPFYLSTTSTSTAMTVLQRINCLRQCRSSDVACRAGFIWYSRRPYRLFDCIHPHMHGVQPLRQSPCNRRLPMAPTYVIKPSLKAFSTRDFRPSATSPLSVTMAQQSSGFCSVHRMITM</sequence>
<name>A0A1G4S3G0_9HYPH</name>
<organism evidence="1 2">
    <name type="scientific">Rhizobium mongolense subsp. loessense</name>
    <dbReference type="NCBI Taxonomy" id="158890"/>
    <lineage>
        <taxon>Bacteria</taxon>
        <taxon>Pseudomonadati</taxon>
        <taxon>Pseudomonadota</taxon>
        <taxon>Alphaproteobacteria</taxon>
        <taxon>Hyphomicrobiales</taxon>
        <taxon>Rhizobiaceae</taxon>
        <taxon>Rhizobium/Agrobacterium group</taxon>
        <taxon>Rhizobium</taxon>
    </lineage>
</organism>
<proteinExistence type="predicted"/>
<protein>
    <submittedName>
        <fullName evidence="1">Uncharacterized protein</fullName>
    </submittedName>
</protein>